<dbReference type="Proteomes" id="UP001200537">
    <property type="component" value="Unassembled WGS sequence"/>
</dbReference>
<organism evidence="2 3">
    <name type="scientific">Varibaculum cambriense</name>
    <dbReference type="NCBI Taxonomy" id="184870"/>
    <lineage>
        <taxon>Bacteria</taxon>
        <taxon>Bacillati</taxon>
        <taxon>Actinomycetota</taxon>
        <taxon>Actinomycetes</taxon>
        <taxon>Actinomycetales</taxon>
        <taxon>Actinomycetaceae</taxon>
        <taxon>Varibaculum</taxon>
    </lineage>
</organism>
<feature type="region of interest" description="Disordered" evidence="1">
    <location>
        <begin position="61"/>
        <end position="93"/>
    </location>
</feature>
<dbReference type="RefSeq" id="WP_238128311.1">
    <property type="nucleotide sequence ID" value="NZ_JAKNHJ010000016.1"/>
</dbReference>
<gene>
    <name evidence="2" type="ORF">L0M99_08065</name>
</gene>
<protein>
    <submittedName>
        <fullName evidence="2">Uncharacterized protein</fullName>
    </submittedName>
</protein>
<comment type="caution">
    <text evidence="2">The sequence shown here is derived from an EMBL/GenBank/DDBJ whole genome shotgun (WGS) entry which is preliminary data.</text>
</comment>
<name>A0AAJ1EYL9_9ACTO</name>
<evidence type="ECO:0000313" key="2">
    <source>
        <dbReference type="EMBL" id="MCG4618441.1"/>
    </source>
</evidence>
<dbReference type="EMBL" id="JAKNHJ010000016">
    <property type="protein sequence ID" value="MCG4618441.1"/>
    <property type="molecule type" value="Genomic_DNA"/>
</dbReference>
<sequence>MQECECGCGADISGWSNAAKARGLRRRIRRIYRPSHGTCYYCGLPLDQFQECAECSGEDLTSEPVRGYSSVTTEEKPNLVSPEPKPHDPLGPPEDCGQRKITIGKTVKQTPDGALIEYECLNHDKVTSGQWQLKSQENIGNEQTCFTYVTHDGFVKEYRDKEGSILSQKFLNRECEPLDGFKGWAEKTWWENGRIRERSKVWPNQSNEEWQTLTELAKKRGGGLFISERYAYDGTKSLELSYVIDDGDGQLYEYLASFDQEHALACFESRDHQGILCSSENMLTYFESSGEESWVKRYMINKDGESVYHRTDGPAIFYGYKTEDTCARYFLEGKEYSKTEWEKKVGWTQPERA</sequence>
<dbReference type="AlphaFoldDB" id="A0AAJ1EYL9"/>
<accession>A0AAJ1EYL9</accession>
<proteinExistence type="predicted"/>
<reference evidence="2" key="1">
    <citation type="submission" date="2022-01" db="EMBL/GenBank/DDBJ databases">
        <title>Collection of gut derived symbiotic bacterial strains cultured from healthy donors.</title>
        <authorList>
            <person name="Lin H."/>
            <person name="Kohout C."/>
            <person name="Waligurski E."/>
            <person name="Pamer E.G."/>
        </authorList>
    </citation>
    <scope>NUCLEOTIDE SEQUENCE</scope>
    <source>
        <strain evidence="2">DFI.7.46</strain>
    </source>
</reference>
<evidence type="ECO:0000313" key="3">
    <source>
        <dbReference type="Proteomes" id="UP001200537"/>
    </source>
</evidence>
<evidence type="ECO:0000256" key="1">
    <source>
        <dbReference type="SAM" id="MobiDB-lite"/>
    </source>
</evidence>